<evidence type="ECO:0000259" key="3">
    <source>
        <dbReference type="PROSITE" id="PS50887"/>
    </source>
</evidence>
<accession>A0A1B9R0D8</accession>
<dbReference type="PANTHER" id="PTHR44757">
    <property type="entry name" value="DIGUANYLATE CYCLASE DGCP"/>
    <property type="match status" value="1"/>
</dbReference>
<dbReference type="PROSITE" id="PS50887">
    <property type="entry name" value="GGDEF"/>
    <property type="match status" value="1"/>
</dbReference>
<dbReference type="NCBIfam" id="TIGR00229">
    <property type="entry name" value="sensory_box"/>
    <property type="match status" value="1"/>
</dbReference>
<dbReference type="AlphaFoldDB" id="A0A1B9R0D8"/>
<dbReference type="NCBIfam" id="TIGR00254">
    <property type="entry name" value="GGDEF"/>
    <property type="match status" value="1"/>
</dbReference>
<feature type="coiled-coil region" evidence="1">
    <location>
        <begin position="1"/>
        <end position="35"/>
    </location>
</feature>
<dbReference type="Gene3D" id="3.30.70.270">
    <property type="match status" value="1"/>
</dbReference>
<dbReference type="Gene3D" id="3.30.450.20">
    <property type="entry name" value="PAS domain"/>
    <property type="match status" value="1"/>
</dbReference>
<dbReference type="CDD" id="cd00130">
    <property type="entry name" value="PAS"/>
    <property type="match status" value="1"/>
</dbReference>
<dbReference type="InterPro" id="IPR035965">
    <property type="entry name" value="PAS-like_dom_sf"/>
</dbReference>
<proteinExistence type="predicted"/>
<evidence type="ECO:0000256" key="1">
    <source>
        <dbReference type="SAM" id="Coils"/>
    </source>
</evidence>
<dbReference type="SUPFAM" id="SSF55785">
    <property type="entry name" value="PYP-like sensor domain (PAS domain)"/>
    <property type="match status" value="1"/>
</dbReference>
<dbReference type="InterPro" id="IPR043128">
    <property type="entry name" value="Rev_trsase/Diguanyl_cyclase"/>
</dbReference>
<keyword evidence="5" id="KW-1185">Reference proteome</keyword>
<evidence type="ECO:0000259" key="2">
    <source>
        <dbReference type="PROSITE" id="PS50113"/>
    </source>
</evidence>
<dbReference type="CDD" id="cd01949">
    <property type="entry name" value="GGDEF"/>
    <property type="match status" value="1"/>
</dbReference>
<feature type="domain" description="PAC" evidence="2">
    <location>
        <begin position="102"/>
        <end position="155"/>
    </location>
</feature>
<dbReference type="InterPro" id="IPR000014">
    <property type="entry name" value="PAS"/>
</dbReference>
<dbReference type="InterPro" id="IPR001610">
    <property type="entry name" value="PAC"/>
</dbReference>
<dbReference type="PROSITE" id="PS50113">
    <property type="entry name" value="PAC"/>
    <property type="match status" value="1"/>
</dbReference>
<evidence type="ECO:0000313" key="5">
    <source>
        <dbReference type="Proteomes" id="UP000093173"/>
    </source>
</evidence>
<dbReference type="Pfam" id="PF00990">
    <property type="entry name" value="GGDEF"/>
    <property type="match status" value="1"/>
</dbReference>
<comment type="caution">
    <text evidence="4">The sequence shown here is derived from an EMBL/GenBank/DDBJ whole genome shotgun (WGS) entry which is preliminary data.</text>
</comment>
<sequence length="320" mass="36196">MEEHLNRVVRLEKENEALKRENARLQEKLNAALDSNGLCLWEQHIPSGTLTIFNMQWGKMLGYQPNELTATVDTWKSNLHPDDYDLAVGAFDDHIKGKTDLYEVVHRMIHKDGSDSWVYDRGRIVEYDSNGDPLRMMGTHIDLTKEKRYEQELAKLASTDPLTGLLNRSAIVEHFYRRDTPDLSQESAMLFFDIDNFKSVNDAFGHHAGDTLLANIAKELTERAPSDAKVGRIGGDEFVILCPYADRTKLTALCDQLLSSFIPTLNQPLANVNIGMSIGICFFQKGKHHFDGVYQAADQAMYQIKKNGKNAVMTVDLDCE</sequence>
<dbReference type="SMART" id="SM00267">
    <property type="entry name" value="GGDEF"/>
    <property type="match status" value="1"/>
</dbReference>
<feature type="domain" description="GGDEF" evidence="3">
    <location>
        <begin position="185"/>
        <end position="317"/>
    </location>
</feature>
<dbReference type="EMBL" id="MAJZ01000377">
    <property type="protein sequence ID" value="OCH77373.1"/>
    <property type="molecule type" value="Genomic_DNA"/>
</dbReference>
<dbReference type="SUPFAM" id="SSF55073">
    <property type="entry name" value="Nucleotide cyclase"/>
    <property type="match status" value="1"/>
</dbReference>
<dbReference type="InterPro" id="IPR013655">
    <property type="entry name" value="PAS_fold_3"/>
</dbReference>
<dbReference type="PANTHER" id="PTHR44757:SF2">
    <property type="entry name" value="BIOFILM ARCHITECTURE MAINTENANCE PROTEIN MBAA"/>
    <property type="match status" value="1"/>
</dbReference>
<reference evidence="5" key="1">
    <citation type="submission" date="2016-06" db="EMBL/GenBank/DDBJ databases">
        <authorList>
            <person name="Hehemann J.-H."/>
            <person name="Arevalo P."/>
            <person name="Datta M.S."/>
            <person name="Polz M.F."/>
        </authorList>
    </citation>
    <scope>NUCLEOTIDE SEQUENCE [LARGE SCALE GENOMIC DNA]</scope>
    <source>
        <strain evidence="5">9CSC122</strain>
    </source>
</reference>
<organism evidence="4 5">
    <name type="scientific">Vibrio genomosp. F10</name>
    <dbReference type="NCBI Taxonomy" id="723171"/>
    <lineage>
        <taxon>Bacteria</taxon>
        <taxon>Pseudomonadati</taxon>
        <taxon>Pseudomonadota</taxon>
        <taxon>Gammaproteobacteria</taxon>
        <taxon>Vibrionales</taxon>
        <taxon>Vibrionaceae</taxon>
        <taxon>Vibrio</taxon>
    </lineage>
</organism>
<dbReference type="SMART" id="SM00086">
    <property type="entry name" value="PAC"/>
    <property type="match status" value="1"/>
</dbReference>
<gene>
    <name evidence="4" type="ORF">A6E14_07740</name>
</gene>
<keyword evidence="1" id="KW-0175">Coiled coil</keyword>
<name>A0A1B9R0D8_9VIBR</name>
<protein>
    <submittedName>
        <fullName evidence="4">Diguanylate cyclase</fullName>
    </submittedName>
</protein>
<dbReference type="Proteomes" id="UP000093173">
    <property type="component" value="Unassembled WGS sequence"/>
</dbReference>
<dbReference type="Pfam" id="PF08447">
    <property type="entry name" value="PAS_3"/>
    <property type="match status" value="1"/>
</dbReference>
<dbReference type="InterPro" id="IPR052155">
    <property type="entry name" value="Biofilm_reg_signaling"/>
</dbReference>
<dbReference type="InterPro" id="IPR029787">
    <property type="entry name" value="Nucleotide_cyclase"/>
</dbReference>
<dbReference type="InterPro" id="IPR000700">
    <property type="entry name" value="PAS-assoc_C"/>
</dbReference>
<dbReference type="InterPro" id="IPR000160">
    <property type="entry name" value="GGDEF_dom"/>
</dbReference>
<dbReference type="RefSeq" id="WP_065576611.1">
    <property type="nucleotide sequence ID" value="NZ_JBNGCH010000377.1"/>
</dbReference>
<evidence type="ECO:0000313" key="4">
    <source>
        <dbReference type="EMBL" id="OCH77373.1"/>
    </source>
</evidence>